<dbReference type="PANTHER" id="PTHR30006:SF25">
    <property type="entry name" value="PHOSPHOGLYCERATE TRANSPORT REGULATORY PROTEIN PGTC"/>
    <property type="match status" value="1"/>
</dbReference>
<evidence type="ECO:0000256" key="3">
    <source>
        <dbReference type="SAM" id="SignalP"/>
    </source>
</evidence>
<dbReference type="PANTHER" id="PTHR30006">
    <property type="entry name" value="THIAMINE-BINDING PERIPLASMIC PROTEIN-RELATED"/>
    <property type="match status" value="1"/>
</dbReference>
<reference evidence="4 5" key="1">
    <citation type="submission" date="2018-08" db="EMBL/GenBank/DDBJ databases">
        <title>A genome reference for cultivated species of the human gut microbiota.</title>
        <authorList>
            <person name="Zou Y."/>
            <person name="Xue W."/>
            <person name="Luo G."/>
        </authorList>
    </citation>
    <scope>NUCLEOTIDE SEQUENCE [LARGE SCALE GENOMIC DNA]</scope>
    <source>
        <strain evidence="4 5">AF24-29</strain>
    </source>
</reference>
<dbReference type="Gene3D" id="3.40.190.10">
    <property type="entry name" value="Periplasmic binding protein-like II"/>
    <property type="match status" value="2"/>
</dbReference>
<evidence type="ECO:0000313" key="4">
    <source>
        <dbReference type="EMBL" id="RGR77081.1"/>
    </source>
</evidence>
<dbReference type="SUPFAM" id="SSF53850">
    <property type="entry name" value="Periplasmic binding protein-like II"/>
    <property type="match status" value="1"/>
</dbReference>
<feature type="signal peptide" evidence="3">
    <location>
        <begin position="1"/>
        <end position="19"/>
    </location>
</feature>
<keyword evidence="1 3" id="KW-0732">Signal</keyword>
<name>A0A412G712_9FIRM</name>
<organism evidence="4 5">
    <name type="scientific">Holdemania filiformis</name>
    <dbReference type="NCBI Taxonomy" id="61171"/>
    <lineage>
        <taxon>Bacteria</taxon>
        <taxon>Bacillati</taxon>
        <taxon>Bacillota</taxon>
        <taxon>Erysipelotrichia</taxon>
        <taxon>Erysipelotrichales</taxon>
        <taxon>Erysipelotrichaceae</taxon>
        <taxon>Holdemania</taxon>
    </lineage>
</organism>
<dbReference type="GeneID" id="83014175"/>
<dbReference type="GO" id="GO:0030288">
    <property type="term" value="C:outer membrane-bounded periplasmic space"/>
    <property type="evidence" value="ECO:0007669"/>
    <property type="project" value="TreeGrafter"/>
</dbReference>
<feature type="compositionally biased region" description="Polar residues" evidence="2">
    <location>
        <begin position="34"/>
        <end position="46"/>
    </location>
</feature>
<evidence type="ECO:0000256" key="2">
    <source>
        <dbReference type="SAM" id="MobiDB-lite"/>
    </source>
</evidence>
<sequence length="407" mass="45305">MRKVLTVLCCFFLCATALSGCSDKGTKEPEKQPDNAQTPSESTGGIDQTTFEELLQKGIENGKKVTVYSTHSVVVSGCEAFKNKYNLDVEFECTQIGDTNQITQVAEEVASGAEGADLIFIQDGARVMSDLVDEGYVYNWYNQEIYDLVGADTEPLLVYDYCNKVFIFNSDNVKEEDLTNIWYVTDEKYKGTVQMKDPYSEGVNMDFLTQITSDDYAAKLEAAYKDYYGTDLVLDSDCPNAGYQWIKMLYNNGLVVGSSDGDIAQAIGAEGQSEQWSALITLNKYKKNLDKGYKLGFASSVTPFAGFIYPIYGLLTSNADNPDMAKAFLCWLFTEEGWFGNGELKINDGSVYNGMTGRFGDYSGNTNLKVTDGDKTVKEWKSILVEEDPIYCSEHRADVEDFINLIK</sequence>
<dbReference type="AlphaFoldDB" id="A0A412G712"/>
<dbReference type="Proteomes" id="UP000284178">
    <property type="component" value="Unassembled WGS sequence"/>
</dbReference>
<dbReference type="EMBL" id="QRUP01000001">
    <property type="protein sequence ID" value="RGR77081.1"/>
    <property type="molecule type" value="Genomic_DNA"/>
</dbReference>
<keyword evidence="5" id="KW-1185">Reference proteome</keyword>
<evidence type="ECO:0000313" key="5">
    <source>
        <dbReference type="Proteomes" id="UP000284178"/>
    </source>
</evidence>
<protein>
    <submittedName>
        <fullName evidence="4">ABC transporter substrate-binding protein</fullName>
    </submittedName>
</protein>
<feature type="region of interest" description="Disordered" evidence="2">
    <location>
        <begin position="23"/>
        <end position="46"/>
    </location>
</feature>
<feature type="compositionally biased region" description="Basic and acidic residues" evidence="2">
    <location>
        <begin position="24"/>
        <end position="33"/>
    </location>
</feature>
<accession>A0A412G712</accession>
<feature type="chain" id="PRO_5039233820" evidence="3">
    <location>
        <begin position="20"/>
        <end position="407"/>
    </location>
</feature>
<dbReference type="PROSITE" id="PS51257">
    <property type="entry name" value="PROKAR_LIPOPROTEIN"/>
    <property type="match status" value="1"/>
</dbReference>
<dbReference type="RefSeq" id="WP_117892983.1">
    <property type="nucleotide sequence ID" value="NZ_CABJCV010000001.1"/>
</dbReference>
<evidence type="ECO:0000256" key="1">
    <source>
        <dbReference type="ARBA" id="ARBA00022729"/>
    </source>
</evidence>
<gene>
    <name evidence="4" type="ORF">DWY25_01965</name>
</gene>
<proteinExistence type="predicted"/>
<comment type="caution">
    <text evidence="4">The sequence shown here is derived from an EMBL/GenBank/DDBJ whole genome shotgun (WGS) entry which is preliminary data.</text>
</comment>